<dbReference type="AlphaFoldDB" id="A0A6P1DYE1"/>
<evidence type="ECO:0000259" key="16">
    <source>
        <dbReference type="PROSITE" id="PS50173"/>
    </source>
</evidence>
<comment type="similarity">
    <text evidence="2 15">Belongs to the DNA polymerase type-Y family.</text>
</comment>
<keyword evidence="8 15" id="KW-0479">Metal-binding</keyword>
<proteinExistence type="inferred from homology"/>
<dbReference type="CDD" id="cd03586">
    <property type="entry name" value="PolY_Pol_IV_kappa"/>
    <property type="match status" value="1"/>
</dbReference>
<keyword evidence="3 15" id="KW-0515">Mutator protein</keyword>
<reference evidence="18" key="1">
    <citation type="journal article" date="2020" name="Microbiol. Resour. Announc.">
        <title>Draft Genome Sequences of Thiorhodococcus mannitoliphagus and Thiorhodococcus minor, Purple Sulfur Photosynthetic Bacteria in the Gammaproteobacterial Family Chromatiaceae.</title>
        <authorList>
            <person name="Aviles F.A."/>
            <person name="Meyer T.E."/>
            <person name="Kyndt J.A."/>
        </authorList>
    </citation>
    <scope>NUCLEOTIDE SEQUENCE [LARGE SCALE GENOMIC DNA]</scope>
    <source>
        <strain evidence="18">DSM 18266</strain>
    </source>
</reference>
<dbReference type="SUPFAM" id="SSF56672">
    <property type="entry name" value="DNA/RNA polymerases"/>
    <property type="match status" value="1"/>
</dbReference>
<dbReference type="GO" id="GO:0006281">
    <property type="term" value="P:DNA repair"/>
    <property type="evidence" value="ECO:0007669"/>
    <property type="project" value="UniProtKB-UniRule"/>
</dbReference>
<dbReference type="FunFam" id="3.30.1490.100:FF:000004">
    <property type="entry name" value="DNA polymerase IV"/>
    <property type="match status" value="1"/>
</dbReference>
<comment type="subunit">
    <text evidence="15">Monomer.</text>
</comment>
<dbReference type="GO" id="GO:0003887">
    <property type="term" value="F:DNA-directed DNA polymerase activity"/>
    <property type="evidence" value="ECO:0007669"/>
    <property type="project" value="UniProtKB-UniRule"/>
</dbReference>
<feature type="binding site" evidence="15">
    <location>
        <position position="9"/>
    </location>
    <ligand>
        <name>Mg(2+)</name>
        <dbReference type="ChEBI" id="CHEBI:18420"/>
    </ligand>
</feature>
<dbReference type="Pfam" id="PF00817">
    <property type="entry name" value="IMS"/>
    <property type="match status" value="1"/>
</dbReference>
<dbReference type="PANTHER" id="PTHR11076">
    <property type="entry name" value="DNA REPAIR POLYMERASE UMUC / TRANSFERASE FAMILY MEMBER"/>
    <property type="match status" value="1"/>
</dbReference>
<dbReference type="Gene3D" id="3.30.70.270">
    <property type="match status" value="1"/>
</dbReference>
<sequence length="395" mass="43219">MSRLILHVDLDAFYAAVEQRDHPEWHGRPLVVGAEPGQRGVVATCSYEARRFGVHSAMPIVQAVPRLPPETVYVRPSMARYAKVSQQIMGVLETVSPVVERVSIDEAYLDVSRLTALIGPPAVIGAQVKARIWAAVGLTASVGIGPNRLIAKLASEAQKPNGLTIVPPEQVGDFLAPMPFTVLRGIGVKTAPRLERLGVKMIGDVRQLSLETLRHHLGARTGSQVYQQARGLADDRIDPDRPRQSISRETTFPEDVSDPQILEETLRWAAQEVGAIARQTQHLGRAVTLKIRFHPFETHTRSRTLKVPTADDAALFHTAWSLFAAEPWSGRPVRLIGLGISGWSATDGGVQMDLFETAAPEPGPKRDRLAATLDAIRNRFGADAIRRGRSRDLLG</sequence>
<evidence type="ECO:0000256" key="3">
    <source>
        <dbReference type="ARBA" id="ARBA00022457"/>
    </source>
</evidence>
<evidence type="ECO:0000256" key="6">
    <source>
        <dbReference type="ARBA" id="ARBA00022695"/>
    </source>
</evidence>
<dbReference type="InterPro" id="IPR036775">
    <property type="entry name" value="DNA_pol_Y-fam_lit_finger_sf"/>
</dbReference>
<dbReference type="SUPFAM" id="SSF100879">
    <property type="entry name" value="Lesion bypass DNA polymerase (Y-family), little finger domain"/>
    <property type="match status" value="1"/>
</dbReference>
<dbReference type="PANTHER" id="PTHR11076:SF33">
    <property type="entry name" value="DNA POLYMERASE KAPPA"/>
    <property type="match status" value="1"/>
</dbReference>
<evidence type="ECO:0000256" key="14">
    <source>
        <dbReference type="ARBA" id="ARBA00049244"/>
    </source>
</evidence>
<evidence type="ECO:0000256" key="15">
    <source>
        <dbReference type="HAMAP-Rule" id="MF_01113"/>
    </source>
</evidence>
<dbReference type="GO" id="GO:0006261">
    <property type="term" value="P:DNA-templated DNA replication"/>
    <property type="evidence" value="ECO:0007669"/>
    <property type="project" value="UniProtKB-UniRule"/>
</dbReference>
<evidence type="ECO:0000256" key="10">
    <source>
        <dbReference type="ARBA" id="ARBA00022842"/>
    </source>
</evidence>
<protein>
    <recommendedName>
        <fullName evidence="15">DNA polymerase IV</fullName>
        <shortName evidence="15">Pol IV</shortName>
        <ecNumber evidence="15">2.7.7.7</ecNumber>
    </recommendedName>
</protein>
<evidence type="ECO:0000256" key="2">
    <source>
        <dbReference type="ARBA" id="ARBA00010945"/>
    </source>
</evidence>
<evidence type="ECO:0000256" key="4">
    <source>
        <dbReference type="ARBA" id="ARBA00022490"/>
    </source>
</evidence>
<dbReference type="HAMAP" id="MF_01113">
    <property type="entry name" value="DNApol_IV"/>
    <property type="match status" value="1"/>
</dbReference>
<dbReference type="InterPro" id="IPR043502">
    <property type="entry name" value="DNA/RNA_pol_sf"/>
</dbReference>
<dbReference type="EC" id="2.7.7.7" evidence="15"/>
<dbReference type="GO" id="GO:0042276">
    <property type="term" value="P:error-prone translesion synthesis"/>
    <property type="evidence" value="ECO:0007669"/>
    <property type="project" value="TreeGrafter"/>
</dbReference>
<comment type="function">
    <text evidence="15">Poorly processive, error-prone DNA polymerase involved in untargeted mutagenesis. Copies undamaged DNA at stalled replication forks, which arise in vivo from mismatched or misaligned primer ends. These misaligned primers can be extended by PolIV. Exhibits no 3'-5' exonuclease (proofreading) activity. May be involved in translesional synthesis, in conjunction with the beta clamp from PolIII.</text>
</comment>
<keyword evidence="13 15" id="KW-0234">DNA repair</keyword>
<evidence type="ECO:0000256" key="13">
    <source>
        <dbReference type="ARBA" id="ARBA00023204"/>
    </source>
</evidence>
<accession>A0A6P1DYE1</accession>
<feature type="active site" evidence="15">
    <location>
        <position position="106"/>
    </location>
</feature>
<keyword evidence="9 15" id="KW-0227">DNA damage</keyword>
<comment type="caution">
    <text evidence="17">The sequence shown here is derived from an EMBL/GenBank/DDBJ whole genome shotgun (WGS) entry which is preliminary data.</text>
</comment>
<dbReference type="InterPro" id="IPR053848">
    <property type="entry name" value="IMS_HHH_1"/>
</dbReference>
<dbReference type="GO" id="GO:0009432">
    <property type="term" value="P:SOS response"/>
    <property type="evidence" value="ECO:0007669"/>
    <property type="project" value="TreeGrafter"/>
</dbReference>
<evidence type="ECO:0000313" key="17">
    <source>
        <dbReference type="EMBL" id="NEX23337.1"/>
    </source>
</evidence>
<dbReference type="InterPro" id="IPR050116">
    <property type="entry name" value="DNA_polymerase-Y"/>
</dbReference>
<keyword evidence="12 15" id="KW-0238">DNA-binding</keyword>
<dbReference type="PROSITE" id="PS50173">
    <property type="entry name" value="UMUC"/>
    <property type="match status" value="1"/>
</dbReference>
<keyword evidence="6 15" id="KW-0548">Nucleotidyltransferase</keyword>
<comment type="subcellular location">
    <subcellularLocation>
        <location evidence="1 15">Cytoplasm</location>
    </subcellularLocation>
</comment>
<dbReference type="GO" id="GO:0005829">
    <property type="term" value="C:cytosol"/>
    <property type="evidence" value="ECO:0007669"/>
    <property type="project" value="TreeGrafter"/>
</dbReference>
<gene>
    <name evidence="15 17" type="primary">dinB</name>
    <name evidence="17" type="ORF">G3480_24085</name>
</gene>
<dbReference type="InterPro" id="IPR043128">
    <property type="entry name" value="Rev_trsase/Diguanyl_cyclase"/>
</dbReference>
<dbReference type="NCBIfam" id="NF002677">
    <property type="entry name" value="PRK02406.1"/>
    <property type="match status" value="1"/>
</dbReference>
<evidence type="ECO:0000256" key="8">
    <source>
        <dbReference type="ARBA" id="ARBA00022723"/>
    </source>
</evidence>
<evidence type="ECO:0000313" key="18">
    <source>
        <dbReference type="Proteomes" id="UP000471640"/>
    </source>
</evidence>
<organism evidence="17 18">
    <name type="scientific">Thiorhodococcus mannitoliphagus</name>
    <dbReference type="NCBI Taxonomy" id="329406"/>
    <lineage>
        <taxon>Bacteria</taxon>
        <taxon>Pseudomonadati</taxon>
        <taxon>Pseudomonadota</taxon>
        <taxon>Gammaproteobacteria</taxon>
        <taxon>Chromatiales</taxon>
        <taxon>Chromatiaceae</taxon>
        <taxon>Thiorhodococcus</taxon>
    </lineage>
</organism>
<dbReference type="Pfam" id="PF21999">
    <property type="entry name" value="IMS_HHH_1"/>
    <property type="match status" value="1"/>
</dbReference>
<evidence type="ECO:0000256" key="11">
    <source>
        <dbReference type="ARBA" id="ARBA00022932"/>
    </source>
</evidence>
<evidence type="ECO:0000256" key="5">
    <source>
        <dbReference type="ARBA" id="ARBA00022679"/>
    </source>
</evidence>
<dbReference type="Gene3D" id="3.40.1170.60">
    <property type="match status" value="1"/>
</dbReference>
<reference evidence="17 18" key="2">
    <citation type="submission" date="2020-02" db="EMBL/GenBank/DDBJ databases">
        <title>Genome sequences of Thiorhodococcus mannitoliphagus and Thiorhodococcus minor, purple sulfur photosynthetic bacteria in the gammaproteobacterial family, Chromatiaceae.</title>
        <authorList>
            <person name="Aviles F.A."/>
            <person name="Meyer T.E."/>
            <person name="Kyndt J.A."/>
        </authorList>
    </citation>
    <scope>NUCLEOTIDE SEQUENCE [LARGE SCALE GENOMIC DNA]</scope>
    <source>
        <strain evidence="17 18">DSM 18266</strain>
    </source>
</reference>
<keyword evidence="7 15" id="KW-0235">DNA replication</keyword>
<keyword evidence="18" id="KW-1185">Reference proteome</keyword>
<dbReference type="Gene3D" id="1.10.150.20">
    <property type="entry name" value="5' to 3' exonuclease, C-terminal subdomain"/>
    <property type="match status" value="1"/>
</dbReference>
<keyword evidence="11 15" id="KW-0239">DNA-directed DNA polymerase</keyword>
<dbReference type="Gene3D" id="3.30.1490.100">
    <property type="entry name" value="DNA polymerase, Y-family, little finger domain"/>
    <property type="match status" value="1"/>
</dbReference>
<dbReference type="EMBL" id="JAAIJR010000187">
    <property type="protein sequence ID" value="NEX23337.1"/>
    <property type="molecule type" value="Genomic_DNA"/>
</dbReference>
<evidence type="ECO:0000256" key="9">
    <source>
        <dbReference type="ARBA" id="ARBA00022763"/>
    </source>
</evidence>
<name>A0A6P1DYE1_9GAMM</name>
<feature type="site" description="Substrate discrimination" evidence="15">
    <location>
        <position position="14"/>
    </location>
</feature>
<dbReference type="InterPro" id="IPR017961">
    <property type="entry name" value="DNA_pol_Y-fam_little_finger"/>
</dbReference>
<dbReference type="GO" id="GO:0000287">
    <property type="term" value="F:magnesium ion binding"/>
    <property type="evidence" value="ECO:0007669"/>
    <property type="project" value="UniProtKB-UniRule"/>
</dbReference>
<feature type="domain" description="UmuC" evidence="16">
    <location>
        <begin position="5"/>
        <end position="187"/>
    </location>
</feature>
<keyword evidence="10 15" id="KW-0460">Magnesium</keyword>
<dbReference type="Pfam" id="PF11799">
    <property type="entry name" value="IMS_C"/>
    <property type="match status" value="1"/>
</dbReference>
<keyword evidence="5 15" id="KW-0808">Transferase</keyword>
<dbReference type="Proteomes" id="UP000471640">
    <property type="component" value="Unassembled WGS sequence"/>
</dbReference>
<evidence type="ECO:0000256" key="7">
    <source>
        <dbReference type="ARBA" id="ARBA00022705"/>
    </source>
</evidence>
<dbReference type="GO" id="GO:0003684">
    <property type="term" value="F:damaged DNA binding"/>
    <property type="evidence" value="ECO:0007669"/>
    <property type="project" value="InterPro"/>
</dbReference>
<comment type="cofactor">
    <cofactor evidence="15">
        <name>Mg(2+)</name>
        <dbReference type="ChEBI" id="CHEBI:18420"/>
    </cofactor>
    <text evidence="15">Binds 2 magnesium ions per subunit.</text>
</comment>
<comment type="catalytic activity">
    <reaction evidence="14 15">
        <text>DNA(n) + a 2'-deoxyribonucleoside 5'-triphosphate = DNA(n+1) + diphosphate</text>
        <dbReference type="Rhea" id="RHEA:22508"/>
        <dbReference type="Rhea" id="RHEA-COMP:17339"/>
        <dbReference type="Rhea" id="RHEA-COMP:17340"/>
        <dbReference type="ChEBI" id="CHEBI:33019"/>
        <dbReference type="ChEBI" id="CHEBI:61560"/>
        <dbReference type="ChEBI" id="CHEBI:173112"/>
        <dbReference type="EC" id="2.7.7.7"/>
    </reaction>
</comment>
<feature type="binding site" evidence="15">
    <location>
        <position position="105"/>
    </location>
    <ligand>
        <name>Mg(2+)</name>
        <dbReference type="ChEBI" id="CHEBI:18420"/>
    </ligand>
</feature>
<keyword evidence="4 15" id="KW-0963">Cytoplasm</keyword>
<dbReference type="InterPro" id="IPR001126">
    <property type="entry name" value="UmuC"/>
</dbReference>
<evidence type="ECO:0000256" key="1">
    <source>
        <dbReference type="ARBA" id="ARBA00004496"/>
    </source>
</evidence>
<evidence type="ECO:0000256" key="12">
    <source>
        <dbReference type="ARBA" id="ARBA00023125"/>
    </source>
</evidence>
<dbReference type="InterPro" id="IPR022880">
    <property type="entry name" value="DNApol_IV"/>
</dbReference>